<feature type="transmembrane region" description="Helical" evidence="2">
    <location>
        <begin position="315"/>
        <end position="336"/>
    </location>
</feature>
<dbReference type="Pfam" id="PF13968">
    <property type="entry name" value="DUF4220"/>
    <property type="match status" value="1"/>
</dbReference>
<feature type="transmembrane region" description="Helical" evidence="2">
    <location>
        <begin position="13"/>
        <end position="32"/>
    </location>
</feature>
<dbReference type="InterPro" id="IPR025315">
    <property type="entry name" value="DUF4220"/>
</dbReference>
<evidence type="ECO:0000259" key="3">
    <source>
        <dbReference type="Pfam" id="PF13968"/>
    </source>
</evidence>
<keyword evidence="5" id="KW-1185">Reference proteome</keyword>
<feature type="transmembrane region" description="Helical" evidence="2">
    <location>
        <begin position="117"/>
        <end position="135"/>
    </location>
</feature>
<feature type="domain" description="DUF4220" evidence="3">
    <location>
        <begin position="49"/>
        <end position="407"/>
    </location>
</feature>
<name>A0ABD3LMW4_EUCGL</name>
<evidence type="ECO:0000256" key="1">
    <source>
        <dbReference type="SAM" id="MobiDB-lite"/>
    </source>
</evidence>
<organism evidence="4 5">
    <name type="scientific">Eucalyptus globulus</name>
    <name type="common">Tasmanian blue gum</name>
    <dbReference type="NCBI Taxonomy" id="34317"/>
    <lineage>
        <taxon>Eukaryota</taxon>
        <taxon>Viridiplantae</taxon>
        <taxon>Streptophyta</taxon>
        <taxon>Embryophyta</taxon>
        <taxon>Tracheophyta</taxon>
        <taxon>Spermatophyta</taxon>
        <taxon>Magnoliopsida</taxon>
        <taxon>eudicotyledons</taxon>
        <taxon>Gunneridae</taxon>
        <taxon>Pentapetalae</taxon>
        <taxon>rosids</taxon>
        <taxon>malvids</taxon>
        <taxon>Myrtales</taxon>
        <taxon>Myrtaceae</taxon>
        <taxon>Myrtoideae</taxon>
        <taxon>Eucalypteae</taxon>
        <taxon>Eucalyptus</taxon>
    </lineage>
</organism>
<keyword evidence="2" id="KW-1133">Transmembrane helix</keyword>
<dbReference type="PANTHER" id="PTHR31325">
    <property type="entry name" value="OS01G0798800 PROTEIN-RELATED"/>
    <property type="match status" value="1"/>
</dbReference>
<keyword evidence="2" id="KW-0812">Transmembrane</keyword>
<evidence type="ECO:0000256" key="2">
    <source>
        <dbReference type="SAM" id="Phobius"/>
    </source>
</evidence>
<evidence type="ECO:0000313" key="5">
    <source>
        <dbReference type="Proteomes" id="UP001634007"/>
    </source>
</evidence>
<accession>A0ABD3LMW4</accession>
<gene>
    <name evidence="4" type="ORF">ACJRO7_000236</name>
</gene>
<dbReference type="EMBL" id="JBJKBG010000001">
    <property type="protein sequence ID" value="KAL3752803.1"/>
    <property type="molecule type" value="Genomic_DNA"/>
</dbReference>
<dbReference type="Proteomes" id="UP001634007">
    <property type="component" value="Unassembled WGS sequence"/>
</dbReference>
<sequence>MAFSFILDLWNKWNIRGFVLLSLSLQVILILFAPLRKKVASRPIIFLLWLAYLMADSVAAFAVGLISHNQGNSCTHVAEVDGAIQAFWASFLLLHLGGPDTITAFSLEDSSLWQRHLLSLIFQVGAAIYVFVGIFPRDKSLVIPTILVFLAGFIKIAERIWALYLSSFPKLRESMLLDNEPRMPVDLSQLLEELNIGRDECESNEGEAKLLESTVANHAYSFFQIFRIFIVDLIYTKEQRKMSIDHFWKVSAVDALRVISVELNFMYEELHTKALTIRHKWGYIFRIIAFTSVVMALGLFNRLKKYQLRKLDVKITHILLFGGIIIDGIALFNIVFSDWTVAKIKYNTIGSSKLDSFLNKLVSTTNYLRKPRYATCKAESNANVTYEVLDTRLIFRRWSESIFICNLFAEALKESSRKICKCNQFWGITAFKNIRSFLFLMGDKIICCGKRSMIAKAKYVSKNPLMKDLWIFIYKHVKLQLGKPPLYKNDKASMHKSIIRWHIATEICHNKEKQSMSSTTTLDRALVDQREFSKILSDYMLYLLLNQPNLMSDVAMVGIAQMVFTETLRELRDYIGDATMDLNGLCEKLYHGGQDRMPPGGRPTSDPNNPSKSLLSTGLSMAHQLEDKEDKWKTISDKWLGMLLYAAINIRGETHVQVLSKGGEFITFVWLLTTHLGSFFKPEWGRYREYWEEESADTDMSVGI</sequence>
<protein>
    <recommendedName>
        <fullName evidence="3">DUF4220 domain-containing protein</fullName>
    </recommendedName>
</protein>
<feature type="region of interest" description="Disordered" evidence="1">
    <location>
        <begin position="593"/>
        <end position="613"/>
    </location>
</feature>
<dbReference type="Pfam" id="PF04578">
    <property type="entry name" value="DUF594"/>
    <property type="match status" value="1"/>
</dbReference>
<dbReference type="InterPro" id="IPR007658">
    <property type="entry name" value="DUF594"/>
</dbReference>
<evidence type="ECO:0000313" key="4">
    <source>
        <dbReference type="EMBL" id="KAL3752803.1"/>
    </source>
</evidence>
<keyword evidence="2" id="KW-0472">Membrane</keyword>
<dbReference type="AlphaFoldDB" id="A0ABD3LMW4"/>
<reference evidence="4 5" key="1">
    <citation type="submission" date="2024-11" db="EMBL/GenBank/DDBJ databases">
        <title>Chromosome-level genome assembly of Eucalyptus globulus Labill. provides insights into its genome evolution.</title>
        <authorList>
            <person name="Li X."/>
        </authorList>
    </citation>
    <scope>NUCLEOTIDE SEQUENCE [LARGE SCALE GENOMIC DNA]</scope>
    <source>
        <strain evidence="4">CL2024</strain>
        <tissue evidence="4">Fresh tender leaves</tissue>
    </source>
</reference>
<comment type="caution">
    <text evidence="4">The sequence shown here is derived from an EMBL/GenBank/DDBJ whole genome shotgun (WGS) entry which is preliminary data.</text>
</comment>
<feature type="transmembrane region" description="Helical" evidence="2">
    <location>
        <begin position="283"/>
        <end position="303"/>
    </location>
</feature>
<proteinExistence type="predicted"/>
<feature type="transmembrane region" description="Helical" evidence="2">
    <location>
        <begin position="44"/>
        <end position="66"/>
    </location>
</feature>
<feature type="transmembrane region" description="Helical" evidence="2">
    <location>
        <begin position="141"/>
        <end position="165"/>
    </location>
</feature>